<keyword evidence="1" id="KW-1133">Transmembrane helix</keyword>
<name>A0A151JXQ9_9HYME</name>
<evidence type="ECO:0000313" key="3">
    <source>
        <dbReference type="Proteomes" id="UP000078541"/>
    </source>
</evidence>
<feature type="transmembrane region" description="Helical" evidence="1">
    <location>
        <begin position="175"/>
        <end position="199"/>
    </location>
</feature>
<gene>
    <name evidence="2" type="ORF">ALC56_05531</name>
</gene>
<dbReference type="EMBL" id="KQ981537">
    <property type="protein sequence ID" value="KYN40068.1"/>
    <property type="molecule type" value="Genomic_DNA"/>
</dbReference>
<proteinExistence type="predicted"/>
<protein>
    <submittedName>
        <fullName evidence="2">Uncharacterized protein</fullName>
    </submittedName>
</protein>
<dbReference type="Proteomes" id="UP000078541">
    <property type="component" value="Unassembled WGS sequence"/>
</dbReference>
<reference evidence="2 3" key="1">
    <citation type="submission" date="2016-03" db="EMBL/GenBank/DDBJ databases">
        <title>Trachymyrmex septentrionalis WGS genome.</title>
        <authorList>
            <person name="Nygaard S."/>
            <person name="Hu H."/>
            <person name="Boomsma J."/>
            <person name="Zhang G."/>
        </authorList>
    </citation>
    <scope>NUCLEOTIDE SEQUENCE [LARGE SCALE GENOMIC DNA]</scope>
    <source>
        <strain evidence="2">Tsep2-gDNA-1</strain>
        <tissue evidence="2">Whole body</tissue>
    </source>
</reference>
<keyword evidence="1" id="KW-0812">Transmembrane</keyword>
<evidence type="ECO:0000313" key="2">
    <source>
        <dbReference type="EMBL" id="KYN40068.1"/>
    </source>
</evidence>
<keyword evidence="1" id="KW-0472">Membrane</keyword>
<sequence>MNVMDRGAAGAMKKRAAIWINAKGRKLEENERRVDNFADIAPLFQIYIELTFRYVLISELHGETAATYCESTCSLARRRNIMLHREDEGTRRPLMHVHIRYRLRSSIRIASVPLPAVDCCTSAYRGLCGDIYISEPSSINELTILSRTLSIKEILICYLMVDNERVVRLQLKNEFGVQIIPLVSFFFTIFYSVIFIPTINKYLFPFYFPAYVVWHTPHKNTWIHEPRRAALDTRHSKMA</sequence>
<organism evidence="2 3">
    <name type="scientific">Trachymyrmex septentrionalis</name>
    <dbReference type="NCBI Taxonomy" id="34720"/>
    <lineage>
        <taxon>Eukaryota</taxon>
        <taxon>Metazoa</taxon>
        <taxon>Ecdysozoa</taxon>
        <taxon>Arthropoda</taxon>
        <taxon>Hexapoda</taxon>
        <taxon>Insecta</taxon>
        <taxon>Pterygota</taxon>
        <taxon>Neoptera</taxon>
        <taxon>Endopterygota</taxon>
        <taxon>Hymenoptera</taxon>
        <taxon>Apocrita</taxon>
        <taxon>Aculeata</taxon>
        <taxon>Formicoidea</taxon>
        <taxon>Formicidae</taxon>
        <taxon>Myrmicinae</taxon>
        <taxon>Trachymyrmex</taxon>
    </lineage>
</organism>
<accession>A0A151JXQ9</accession>
<keyword evidence="3" id="KW-1185">Reference proteome</keyword>
<dbReference type="AlphaFoldDB" id="A0A151JXQ9"/>
<evidence type="ECO:0000256" key="1">
    <source>
        <dbReference type="SAM" id="Phobius"/>
    </source>
</evidence>